<dbReference type="AlphaFoldDB" id="A0A2L2SPG4"/>
<organism evidence="1 2">
    <name type="scientific">Fusarium venenatum</name>
    <dbReference type="NCBI Taxonomy" id="56646"/>
    <lineage>
        <taxon>Eukaryota</taxon>
        <taxon>Fungi</taxon>
        <taxon>Dikarya</taxon>
        <taxon>Ascomycota</taxon>
        <taxon>Pezizomycotina</taxon>
        <taxon>Sordariomycetes</taxon>
        <taxon>Hypocreomycetidae</taxon>
        <taxon>Hypocreales</taxon>
        <taxon>Nectriaceae</taxon>
        <taxon>Fusarium</taxon>
    </lineage>
</organism>
<reference evidence="2" key="1">
    <citation type="submission" date="2014-10" db="EMBL/GenBank/DDBJ databases">
        <authorList>
            <person name="King R."/>
        </authorList>
    </citation>
    <scope>NUCLEOTIDE SEQUENCE [LARGE SCALE GENOMIC DNA]</scope>
    <source>
        <strain evidence="2">A3/5</strain>
    </source>
</reference>
<evidence type="ECO:0000313" key="2">
    <source>
        <dbReference type="Proteomes" id="UP000245910"/>
    </source>
</evidence>
<keyword evidence="2" id="KW-1185">Reference proteome</keyword>
<proteinExistence type="predicted"/>
<sequence length="81" mass="8949">MPLQKDNFLVWEQDFSKKRAPRDDLERSESDLEIGGVGLEVEESLGDARLELGGVLPRGAVGSDLVKGLGAHFDGWFDYVD</sequence>
<evidence type="ECO:0000313" key="1">
    <source>
        <dbReference type="EMBL" id="CEI38590.1"/>
    </source>
</evidence>
<name>A0A2L2SPG4_9HYPO</name>
<accession>A0A2L2SPG4</accession>
<protein>
    <submittedName>
        <fullName evidence="1">Uncharacterized protein</fullName>
    </submittedName>
</protein>
<dbReference type="EMBL" id="LN649232">
    <property type="protein sequence ID" value="CEI38590.1"/>
    <property type="molecule type" value="Genomic_DNA"/>
</dbReference>
<dbReference type="Proteomes" id="UP000245910">
    <property type="component" value="Chromosome IIII"/>
</dbReference>